<evidence type="ECO:0000256" key="1">
    <source>
        <dbReference type="SAM" id="MobiDB-lite"/>
    </source>
</evidence>
<dbReference type="Pfam" id="PF12732">
    <property type="entry name" value="YtxH"/>
    <property type="match status" value="1"/>
</dbReference>
<keyword evidence="2" id="KW-0812">Transmembrane</keyword>
<feature type="compositionally biased region" description="Low complexity" evidence="1">
    <location>
        <begin position="159"/>
        <end position="168"/>
    </location>
</feature>
<feature type="transmembrane region" description="Helical" evidence="2">
    <location>
        <begin position="6"/>
        <end position="28"/>
    </location>
</feature>
<dbReference type="AlphaFoldDB" id="A0AB38A6G6"/>
<evidence type="ECO:0000313" key="3">
    <source>
        <dbReference type="EMBL" id="SEB66334.1"/>
    </source>
</evidence>
<comment type="caution">
    <text evidence="3">The sequence shown here is derived from an EMBL/GenBank/DDBJ whole genome shotgun (WGS) entry which is preliminary data.</text>
</comment>
<accession>A0AB38A6G6</accession>
<protein>
    <submittedName>
        <fullName evidence="3">Gas vesicle protein</fullName>
    </submittedName>
</protein>
<dbReference type="PANTHER" id="PTHR35792">
    <property type="entry name" value="GENERAL STRESS PROTEIN"/>
    <property type="match status" value="1"/>
</dbReference>
<dbReference type="RefSeq" id="WP_002563079.1">
    <property type="nucleotide sequence ID" value="NZ_CALJSN010000007.1"/>
</dbReference>
<gene>
    <name evidence="3" type="ORF">SAMN04489746_0831</name>
</gene>
<name>A0AB38A6G6_9ACTN</name>
<sequence>MSKKSGFGFVLGTVFGATIGTVAGLMLAPRSGAESRGMAADVMNDAWDSAKDAYEATSQSTAEKVAHIRPMVDATTDELRAKVDAARERMDQVRSSLSDTVAVASVQAQDVISNITSQVNSVVNEVTANDPIEVEVQVEVEKADDAPSNSAQSADHTEAANNTEQAEA</sequence>
<dbReference type="EMBL" id="FNSH01000001">
    <property type="protein sequence ID" value="SEB66334.1"/>
    <property type="molecule type" value="Genomic_DNA"/>
</dbReference>
<dbReference type="PANTHER" id="PTHR35792:SF2">
    <property type="entry name" value="GENERAL STRESS PROTEIN"/>
    <property type="match status" value="1"/>
</dbReference>
<reference evidence="3 4" key="1">
    <citation type="submission" date="2016-10" db="EMBL/GenBank/DDBJ databases">
        <authorList>
            <person name="Varghese N."/>
            <person name="Submissions S."/>
        </authorList>
    </citation>
    <scope>NUCLEOTIDE SEQUENCE [LARGE SCALE GENOMIC DNA]</scope>
    <source>
        <strain evidence="3 4">DSM 20586</strain>
    </source>
</reference>
<dbReference type="InterPro" id="IPR052928">
    <property type="entry name" value="Desiccation-related_membrane"/>
</dbReference>
<dbReference type="Proteomes" id="UP000183687">
    <property type="component" value="Unassembled WGS sequence"/>
</dbReference>
<evidence type="ECO:0000256" key="2">
    <source>
        <dbReference type="SAM" id="Phobius"/>
    </source>
</evidence>
<proteinExistence type="predicted"/>
<feature type="region of interest" description="Disordered" evidence="1">
    <location>
        <begin position="140"/>
        <end position="168"/>
    </location>
</feature>
<keyword evidence="2" id="KW-1133">Transmembrane helix</keyword>
<evidence type="ECO:0000313" key="4">
    <source>
        <dbReference type="Proteomes" id="UP000183687"/>
    </source>
</evidence>
<keyword evidence="2" id="KW-0472">Membrane</keyword>
<dbReference type="InterPro" id="IPR024623">
    <property type="entry name" value="YtxH"/>
</dbReference>
<organism evidence="3 4">
    <name type="scientific">Atopobium minutum</name>
    <dbReference type="NCBI Taxonomy" id="1381"/>
    <lineage>
        <taxon>Bacteria</taxon>
        <taxon>Bacillati</taxon>
        <taxon>Actinomycetota</taxon>
        <taxon>Coriobacteriia</taxon>
        <taxon>Coriobacteriales</taxon>
        <taxon>Atopobiaceae</taxon>
        <taxon>Atopobium</taxon>
    </lineage>
</organism>